<name>A0AAD4H115_9FUNG</name>
<proteinExistence type="predicted"/>
<keyword evidence="2" id="KW-0472">Membrane</keyword>
<comment type="caution">
    <text evidence="3">The sequence shown here is derived from an EMBL/GenBank/DDBJ whole genome shotgun (WGS) entry which is preliminary data.</text>
</comment>
<feature type="region of interest" description="Disordered" evidence="1">
    <location>
        <begin position="216"/>
        <end position="350"/>
    </location>
</feature>
<keyword evidence="2" id="KW-0812">Transmembrane</keyword>
<dbReference type="AlphaFoldDB" id="A0AAD4H115"/>
<dbReference type="Gene3D" id="2.120.10.80">
    <property type="entry name" value="Kelch-type beta propeller"/>
    <property type="match status" value="1"/>
</dbReference>
<protein>
    <recommendedName>
        <fullName evidence="5">Galactose oxidase</fullName>
    </recommendedName>
</protein>
<dbReference type="InterPro" id="IPR011043">
    <property type="entry name" value="Gal_Oxase/kelch_b-propeller"/>
</dbReference>
<accession>A0AAD4H115</accession>
<evidence type="ECO:0000313" key="3">
    <source>
        <dbReference type="EMBL" id="KAG0254784.1"/>
    </source>
</evidence>
<gene>
    <name evidence="3" type="ORF">BGZ95_005937</name>
</gene>
<feature type="non-terminal residue" evidence="3">
    <location>
        <position position="350"/>
    </location>
</feature>
<organism evidence="3 4">
    <name type="scientific">Linnemannia exigua</name>
    <dbReference type="NCBI Taxonomy" id="604196"/>
    <lineage>
        <taxon>Eukaryota</taxon>
        <taxon>Fungi</taxon>
        <taxon>Fungi incertae sedis</taxon>
        <taxon>Mucoromycota</taxon>
        <taxon>Mortierellomycotina</taxon>
        <taxon>Mortierellomycetes</taxon>
        <taxon>Mortierellales</taxon>
        <taxon>Mortierellaceae</taxon>
        <taxon>Linnemannia</taxon>
    </lineage>
</organism>
<feature type="compositionally biased region" description="Low complexity" evidence="1">
    <location>
        <begin position="328"/>
        <end position="342"/>
    </location>
</feature>
<feature type="compositionally biased region" description="Basic residues" evidence="1">
    <location>
        <begin position="243"/>
        <end position="252"/>
    </location>
</feature>
<reference evidence="3" key="1">
    <citation type="journal article" date="2020" name="Fungal Divers.">
        <title>Resolving the Mortierellaceae phylogeny through synthesis of multi-gene phylogenetics and phylogenomics.</title>
        <authorList>
            <person name="Vandepol N."/>
            <person name="Liber J."/>
            <person name="Desiro A."/>
            <person name="Na H."/>
            <person name="Kennedy M."/>
            <person name="Barry K."/>
            <person name="Grigoriev I.V."/>
            <person name="Miller A.N."/>
            <person name="O'Donnell K."/>
            <person name="Stajich J.E."/>
            <person name="Bonito G."/>
        </authorList>
    </citation>
    <scope>NUCLEOTIDE SEQUENCE</scope>
    <source>
        <strain evidence="3">NRRL 28262</strain>
    </source>
</reference>
<dbReference type="SUPFAM" id="SSF50965">
    <property type="entry name" value="Galactose oxidase, central domain"/>
    <property type="match status" value="1"/>
</dbReference>
<keyword evidence="4" id="KW-1185">Reference proteome</keyword>
<keyword evidence="2" id="KW-1133">Transmembrane helix</keyword>
<dbReference type="Proteomes" id="UP001194580">
    <property type="component" value="Unassembled WGS sequence"/>
</dbReference>
<sequence length="350" mass="37895">MTWSYSELLDAVPPLYAPVLTHLPFQNMTVIMGGCDQMGADGIPIHCASFDTLYILSSDSVGSAAPKVTRVNVSGKVFPPPRVFTCTVMRNNNILMFGGGDPVRPLADAWILHTKNWTWSQETMSGFPAKGIMGHGCHMANYDQILVVGGHNGDGFSERPLSVIKVRDMAWTGHYDTPQVSIGAKVGLGLSVVVVVSAIGAGLFLRRRRTKAAAAAEALKNQQGSTETDRARNRSLSTSENHHQRRRPKRSQSSRGASSGNGDILPRHNRHQQQHRDHDDTEPPSPVSPTSPCQPQYDIIPLEPLADHERTLHGGGGVIGTRVEKPTTFHSTRSTSGSTSSTIIVEPTSP</sequence>
<evidence type="ECO:0008006" key="5">
    <source>
        <dbReference type="Google" id="ProtNLM"/>
    </source>
</evidence>
<feature type="transmembrane region" description="Helical" evidence="2">
    <location>
        <begin position="186"/>
        <end position="205"/>
    </location>
</feature>
<dbReference type="EMBL" id="JAAAIL010002754">
    <property type="protein sequence ID" value="KAG0254784.1"/>
    <property type="molecule type" value="Genomic_DNA"/>
</dbReference>
<evidence type="ECO:0000256" key="1">
    <source>
        <dbReference type="SAM" id="MobiDB-lite"/>
    </source>
</evidence>
<evidence type="ECO:0000256" key="2">
    <source>
        <dbReference type="SAM" id="Phobius"/>
    </source>
</evidence>
<evidence type="ECO:0000313" key="4">
    <source>
        <dbReference type="Proteomes" id="UP001194580"/>
    </source>
</evidence>
<dbReference type="Pfam" id="PF24681">
    <property type="entry name" value="Kelch_KLHDC2_KLHL20_DRC7"/>
    <property type="match status" value="1"/>
</dbReference>
<dbReference type="InterPro" id="IPR015915">
    <property type="entry name" value="Kelch-typ_b-propeller"/>
</dbReference>